<dbReference type="EMBL" id="QXFV01013575">
    <property type="protein sequence ID" value="KAE8950764.1"/>
    <property type="molecule type" value="Genomic_DNA"/>
</dbReference>
<gene>
    <name evidence="2" type="ORF">PR001_g34019</name>
</gene>
<evidence type="ECO:0000313" key="3">
    <source>
        <dbReference type="Proteomes" id="UP000429607"/>
    </source>
</evidence>
<accession>A0A6A3FX63</accession>
<keyword evidence="1" id="KW-1133">Transmembrane helix</keyword>
<proteinExistence type="predicted"/>
<name>A0A6A3FX63_9STRA</name>
<evidence type="ECO:0000313" key="2">
    <source>
        <dbReference type="EMBL" id="KAE8950764.1"/>
    </source>
</evidence>
<feature type="transmembrane region" description="Helical" evidence="1">
    <location>
        <begin position="64"/>
        <end position="86"/>
    </location>
</feature>
<dbReference type="Proteomes" id="UP000429607">
    <property type="component" value="Unassembled WGS sequence"/>
</dbReference>
<organism evidence="2 3">
    <name type="scientific">Phytophthora rubi</name>
    <dbReference type="NCBI Taxonomy" id="129364"/>
    <lineage>
        <taxon>Eukaryota</taxon>
        <taxon>Sar</taxon>
        <taxon>Stramenopiles</taxon>
        <taxon>Oomycota</taxon>
        <taxon>Peronosporomycetes</taxon>
        <taxon>Peronosporales</taxon>
        <taxon>Peronosporaceae</taxon>
        <taxon>Phytophthora</taxon>
    </lineage>
</organism>
<protein>
    <submittedName>
        <fullName evidence="2">Uncharacterized protein</fullName>
    </submittedName>
</protein>
<keyword evidence="1" id="KW-0472">Membrane</keyword>
<dbReference type="AlphaFoldDB" id="A0A6A3FX63"/>
<evidence type="ECO:0000256" key="1">
    <source>
        <dbReference type="SAM" id="Phobius"/>
    </source>
</evidence>
<reference evidence="2 3" key="1">
    <citation type="submission" date="2018-09" db="EMBL/GenBank/DDBJ databases">
        <title>Genomic investigation of the strawberry pathogen Phytophthora fragariae indicates pathogenicity is determined by transcriptional variation in three key races.</title>
        <authorList>
            <person name="Adams T.M."/>
            <person name="Armitage A.D."/>
            <person name="Sobczyk M.K."/>
            <person name="Bates H.J."/>
            <person name="Dunwell J.M."/>
            <person name="Nellist C.F."/>
            <person name="Harrison R.J."/>
        </authorList>
    </citation>
    <scope>NUCLEOTIDE SEQUENCE [LARGE SCALE GENOMIC DNA]</scope>
    <source>
        <strain evidence="2 3">SCRP249</strain>
    </source>
</reference>
<comment type="caution">
    <text evidence="2">The sequence shown here is derived from an EMBL/GenBank/DDBJ whole genome shotgun (WGS) entry which is preliminary data.</text>
</comment>
<sequence>MRTHCSSRQSVTSVDDVGAAEHGDPEIRLVGESVTPAHSATTNTLPLRRVHLLFLVSSLAKRRLVFPTGYSLCFNVILGLVSASFFLANALALLPSCTLFSGLELSALFYPKTFDFMNHPSTLLRSDCS</sequence>
<keyword evidence="1" id="KW-0812">Transmembrane</keyword>